<evidence type="ECO:0000256" key="8">
    <source>
        <dbReference type="RuleBase" id="RU000688"/>
    </source>
</evidence>
<dbReference type="AlphaFoldDB" id="A0AAV2HCC4"/>
<dbReference type="InterPro" id="IPR017452">
    <property type="entry name" value="GPCR_Rhodpsn_7TM"/>
</dbReference>
<evidence type="ECO:0000256" key="5">
    <source>
        <dbReference type="ARBA" id="ARBA00023136"/>
    </source>
</evidence>
<evidence type="ECO:0000259" key="10">
    <source>
        <dbReference type="PROSITE" id="PS50262"/>
    </source>
</evidence>
<dbReference type="Proteomes" id="UP001497497">
    <property type="component" value="Unassembled WGS sequence"/>
</dbReference>
<evidence type="ECO:0000256" key="1">
    <source>
        <dbReference type="ARBA" id="ARBA00004141"/>
    </source>
</evidence>
<feature type="domain" description="G-protein coupled receptors family 1 profile" evidence="10">
    <location>
        <begin position="56"/>
        <end position="239"/>
    </location>
</feature>
<dbReference type="Pfam" id="PF00001">
    <property type="entry name" value="7tm_1"/>
    <property type="match status" value="1"/>
</dbReference>
<dbReference type="PROSITE" id="PS00237">
    <property type="entry name" value="G_PROTEIN_RECEP_F1_1"/>
    <property type="match status" value="1"/>
</dbReference>
<comment type="caution">
    <text evidence="11">The sequence shown here is derived from an EMBL/GenBank/DDBJ whole genome shotgun (WGS) entry which is preliminary data.</text>
</comment>
<organism evidence="11 12">
    <name type="scientific">Lymnaea stagnalis</name>
    <name type="common">Great pond snail</name>
    <name type="synonym">Helix stagnalis</name>
    <dbReference type="NCBI Taxonomy" id="6523"/>
    <lineage>
        <taxon>Eukaryota</taxon>
        <taxon>Metazoa</taxon>
        <taxon>Spiralia</taxon>
        <taxon>Lophotrochozoa</taxon>
        <taxon>Mollusca</taxon>
        <taxon>Gastropoda</taxon>
        <taxon>Heterobranchia</taxon>
        <taxon>Euthyneura</taxon>
        <taxon>Panpulmonata</taxon>
        <taxon>Hygrophila</taxon>
        <taxon>Lymnaeoidea</taxon>
        <taxon>Lymnaeidae</taxon>
        <taxon>Lymnaea</taxon>
    </lineage>
</organism>
<feature type="non-terminal residue" evidence="11">
    <location>
        <position position="239"/>
    </location>
</feature>
<reference evidence="11 12" key="1">
    <citation type="submission" date="2024-04" db="EMBL/GenBank/DDBJ databases">
        <authorList>
            <consortium name="Genoscope - CEA"/>
            <person name="William W."/>
        </authorList>
    </citation>
    <scope>NUCLEOTIDE SEQUENCE [LARGE SCALE GENOMIC DNA]</scope>
</reference>
<keyword evidence="4 8" id="KW-0297">G-protein coupled receptor</keyword>
<evidence type="ECO:0000256" key="9">
    <source>
        <dbReference type="SAM" id="Phobius"/>
    </source>
</evidence>
<keyword evidence="3 9" id="KW-1133">Transmembrane helix</keyword>
<dbReference type="PRINTS" id="PR00237">
    <property type="entry name" value="GPCRRHODOPSN"/>
</dbReference>
<feature type="transmembrane region" description="Helical" evidence="9">
    <location>
        <begin position="36"/>
        <end position="64"/>
    </location>
</feature>
<keyword evidence="5 9" id="KW-0472">Membrane</keyword>
<feature type="transmembrane region" description="Helical" evidence="9">
    <location>
        <begin position="159"/>
        <end position="179"/>
    </location>
</feature>
<proteinExistence type="inferred from homology"/>
<evidence type="ECO:0000256" key="4">
    <source>
        <dbReference type="ARBA" id="ARBA00023040"/>
    </source>
</evidence>
<feature type="transmembrane region" description="Helical" evidence="9">
    <location>
        <begin position="76"/>
        <end position="97"/>
    </location>
</feature>
<evidence type="ECO:0000256" key="6">
    <source>
        <dbReference type="ARBA" id="ARBA00023170"/>
    </source>
</evidence>
<evidence type="ECO:0000256" key="7">
    <source>
        <dbReference type="ARBA" id="ARBA00023224"/>
    </source>
</evidence>
<dbReference type="PANTHER" id="PTHR24243">
    <property type="entry name" value="G-PROTEIN COUPLED RECEPTOR"/>
    <property type="match status" value="1"/>
</dbReference>
<keyword evidence="6 8" id="KW-0675">Receptor</keyword>
<keyword evidence="7 8" id="KW-0807">Transducer</keyword>
<dbReference type="Gene3D" id="1.20.1070.10">
    <property type="entry name" value="Rhodopsin 7-helix transmembrane proteins"/>
    <property type="match status" value="1"/>
</dbReference>
<sequence>MELIVDNPNYTYTINITDIRNISNQSSVGKVPDPPLYLYIYVTLMCAFIFFVGVIGNILVVQAVIRIRSMRRRMNYFLVCLSVADLLVLLIALPSGLQEFYGKERWHIGDPMCKVVVFSENAAHHCSVLTLLAIGFERYHAICYPMGETCVARLSSESILIPMVWILSCVATLPFAIFYGTEVRTYMDGTLADFCTVKGISSEMHTAYIIFIFTVLFALPLVLLTIMYTAISLTIATST</sequence>
<dbReference type="EMBL" id="CAXITT010000090">
    <property type="protein sequence ID" value="CAL1531466.1"/>
    <property type="molecule type" value="Genomic_DNA"/>
</dbReference>
<evidence type="ECO:0000313" key="12">
    <source>
        <dbReference type="Proteomes" id="UP001497497"/>
    </source>
</evidence>
<protein>
    <recommendedName>
        <fullName evidence="10">G-protein coupled receptors family 1 profile domain-containing protein</fullName>
    </recommendedName>
</protein>
<dbReference type="GO" id="GO:0005886">
    <property type="term" value="C:plasma membrane"/>
    <property type="evidence" value="ECO:0007669"/>
    <property type="project" value="TreeGrafter"/>
</dbReference>
<comment type="subcellular location">
    <subcellularLocation>
        <location evidence="1">Membrane</location>
        <topology evidence="1">Multi-pass membrane protein</topology>
    </subcellularLocation>
</comment>
<evidence type="ECO:0000256" key="2">
    <source>
        <dbReference type="ARBA" id="ARBA00022692"/>
    </source>
</evidence>
<evidence type="ECO:0000313" key="11">
    <source>
        <dbReference type="EMBL" id="CAL1531466.1"/>
    </source>
</evidence>
<accession>A0AAV2HCC4</accession>
<name>A0AAV2HCC4_LYMST</name>
<gene>
    <name evidence="11" type="ORF">GSLYS_00005561001</name>
</gene>
<feature type="transmembrane region" description="Helical" evidence="9">
    <location>
        <begin position="208"/>
        <end position="231"/>
    </location>
</feature>
<dbReference type="GO" id="GO:0004930">
    <property type="term" value="F:G protein-coupled receptor activity"/>
    <property type="evidence" value="ECO:0007669"/>
    <property type="project" value="UniProtKB-KW"/>
</dbReference>
<keyword evidence="12" id="KW-1185">Reference proteome</keyword>
<dbReference type="InterPro" id="IPR000276">
    <property type="entry name" value="GPCR_Rhodpsn"/>
</dbReference>
<comment type="similarity">
    <text evidence="8">Belongs to the G-protein coupled receptor 1 family.</text>
</comment>
<keyword evidence="2 8" id="KW-0812">Transmembrane</keyword>
<dbReference type="PROSITE" id="PS50262">
    <property type="entry name" value="G_PROTEIN_RECEP_F1_2"/>
    <property type="match status" value="1"/>
</dbReference>
<dbReference type="PANTHER" id="PTHR24243:SF224">
    <property type="entry name" value="G-PROTEIN COUPLED RECEPTOR 19-RELATED"/>
    <property type="match status" value="1"/>
</dbReference>
<evidence type="ECO:0000256" key="3">
    <source>
        <dbReference type="ARBA" id="ARBA00022989"/>
    </source>
</evidence>
<dbReference type="SUPFAM" id="SSF81321">
    <property type="entry name" value="Family A G protein-coupled receptor-like"/>
    <property type="match status" value="1"/>
</dbReference>